<evidence type="ECO:0000256" key="6">
    <source>
        <dbReference type="SAM" id="Coils"/>
    </source>
</evidence>
<dbReference type="EMBL" id="RWIS01000002">
    <property type="protein sequence ID" value="RSK36106.1"/>
    <property type="molecule type" value="Genomic_DNA"/>
</dbReference>
<keyword evidence="6" id="KW-0175">Coiled coil</keyword>
<dbReference type="PANTHER" id="PTHR43304:SF1">
    <property type="entry name" value="PAC DOMAIN-CONTAINING PROTEIN"/>
    <property type="match status" value="1"/>
</dbReference>
<dbReference type="OrthoDB" id="9766459at2"/>
<organism evidence="9 10">
    <name type="scientific">Hymenobacter metallilatus</name>
    <dbReference type="NCBI Taxonomy" id="2493666"/>
    <lineage>
        <taxon>Bacteria</taxon>
        <taxon>Pseudomonadati</taxon>
        <taxon>Bacteroidota</taxon>
        <taxon>Cytophagia</taxon>
        <taxon>Cytophagales</taxon>
        <taxon>Hymenobacteraceae</taxon>
        <taxon>Hymenobacter</taxon>
    </lineage>
</organism>
<dbReference type="InterPro" id="IPR035965">
    <property type="entry name" value="PAS-like_dom_sf"/>
</dbReference>
<evidence type="ECO:0000256" key="4">
    <source>
        <dbReference type="ARBA" id="ARBA00022679"/>
    </source>
</evidence>
<evidence type="ECO:0000256" key="3">
    <source>
        <dbReference type="ARBA" id="ARBA00022553"/>
    </source>
</evidence>
<dbReference type="PROSITE" id="PS50112">
    <property type="entry name" value="PAS"/>
    <property type="match status" value="1"/>
</dbReference>
<evidence type="ECO:0000313" key="10">
    <source>
        <dbReference type="Proteomes" id="UP000280066"/>
    </source>
</evidence>
<dbReference type="InterPro" id="IPR000014">
    <property type="entry name" value="PAS"/>
</dbReference>
<dbReference type="Pfam" id="PF08447">
    <property type="entry name" value="PAS_3"/>
    <property type="match status" value="2"/>
</dbReference>
<dbReference type="SMART" id="SM00091">
    <property type="entry name" value="PAS"/>
    <property type="match status" value="2"/>
</dbReference>
<dbReference type="Proteomes" id="UP000280066">
    <property type="component" value="Unassembled WGS sequence"/>
</dbReference>
<name>A0A428JRB0_9BACT</name>
<evidence type="ECO:0000259" key="7">
    <source>
        <dbReference type="PROSITE" id="PS50112"/>
    </source>
</evidence>
<protein>
    <recommendedName>
        <fullName evidence="2">histidine kinase</fullName>
        <ecNumber evidence="2">2.7.13.3</ecNumber>
    </recommendedName>
</protein>
<dbReference type="InterPro" id="IPR052162">
    <property type="entry name" value="Sensor_kinase/Photoreceptor"/>
</dbReference>
<dbReference type="GO" id="GO:0004673">
    <property type="term" value="F:protein histidine kinase activity"/>
    <property type="evidence" value="ECO:0007669"/>
    <property type="project" value="UniProtKB-EC"/>
</dbReference>
<evidence type="ECO:0000256" key="2">
    <source>
        <dbReference type="ARBA" id="ARBA00012438"/>
    </source>
</evidence>
<keyword evidence="10" id="KW-1185">Reference proteome</keyword>
<feature type="domain" description="PAC" evidence="8">
    <location>
        <begin position="216"/>
        <end position="268"/>
    </location>
</feature>
<dbReference type="SUPFAM" id="SSF55785">
    <property type="entry name" value="PYP-like sensor domain (PAS domain)"/>
    <property type="match status" value="2"/>
</dbReference>
<keyword evidence="3" id="KW-0597">Phosphoprotein</keyword>
<evidence type="ECO:0000256" key="1">
    <source>
        <dbReference type="ARBA" id="ARBA00000085"/>
    </source>
</evidence>
<sequence length="315" mass="36364">MADLPLTPDSLLPLERIEAALEAAGVGVWEMDLTSRQFTCSARCKQLFGFAQTEPVLFDHLLHVAHAADRQALEQGIARALQPGSNGRFALEYRVLWSSGEERWVRSTGLATFDPTTGQPVRFQGVTKDITDTQAHSQARQQQVQEFEFLAECVPEIIWIARADGGVTYFNRRWMEYTGQTLAQAQEWGWEPVIHPEDLPRCLERWNTSLATAQLYEVEYRFRQQNGEYRWFLGRALPLKDEAGHVLKWFGTCTDIHDHMLVQAALRRREEELEHAYKSLEAKVMFRTLALEQQVREQQQRIQELEQQLPRPSTP</sequence>
<comment type="catalytic activity">
    <reaction evidence="1">
        <text>ATP + protein L-histidine = ADP + protein N-phospho-L-histidine.</text>
        <dbReference type="EC" id="2.7.13.3"/>
    </reaction>
</comment>
<accession>A0A428JRB0</accession>
<dbReference type="FunFam" id="3.30.450.20:FF:000099">
    <property type="entry name" value="Sensory box sensor histidine kinase"/>
    <property type="match status" value="1"/>
</dbReference>
<dbReference type="NCBIfam" id="TIGR00229">
    <property type="entry name" value="sensory_box"/>
    <property type="match status" value="2"/>
</dbReference>
<gene>
    <name evidence="9" type="ORF">EI290_04240</name>
</gene>
<dbReference type="EC" id="2.7.13.3" evidence="2"/>
<dbReference type="Gene3D" id="3.30.450.20">
    <property type="entry name" value="PAS domain"/>
    <property type="match status" value="2"/>
</dbReference>
<dbReference type="PROSITE" id="PS50113">
    <property type="entry name" value="PAC"/>
    <property type="match status" value="2"/>
</dbReference>
<dbReference type="InterPro" id="IPR001610">
    <property type="entry name" value="PAC"/>
</dbReference>
<feature type="domain" description="PAS" evidence="7">
    <location>
        <begin position="13"/>
        <end position="84"/>
    </location>
</feature>
<dbReference type="AlphaFoldDB" id="A0A428JRB0"/>
<evidence type="ECO:0000256" key="5">
    <source>
        <dbReference type="ARBA" id="ARBA00022777"/>
    </source>
</evidence>
<comment type="caution">
    <text evidence="9">The sequence shown here is derived from an EMBL/GenBank/DDBJ whole genome shotgun (WGS) entry which is preliminary data.</text>
</comment>
<proteinExistence type="predicted"/>
<dbReference type="InterPro" id="IPR013655">
    <property type="entry name" value="PAS_fold_3"/>
</dbReference>
<feature type="domain" description="PAC" evidence="8">
    <location>
        <begin position="89"/>
        <end position="142"/>
    </location>
</feature>
<keyword evidence="5" id="KW-0418">Kinase</keyword>
<dbReference type="InterPro" id="IPR000700">
    <property type="entry name" value="PAS-assoc_C"/>
</dbReference>
<evidence type="ECO:0000313" key="9">
    <source>
        <dbReference type="EMBL" id="RSK36106.1"/>
    </source>
</evidence>
<dbReference type="CDD" id="cd00130">
    <property type="entry name" value="PAS"/>
    <property type="match status" value="2"/>
</dbReference>
<reference evidence="9 10" key="1">
    <citation type="submission" date="2018-12" db="EMBL/GenBank/DDBJ databases">
        <authorList>
            <person name="Feng G."/>
            <person name="Zhu H."/>
        </authorList>
    </citation>
    <scope>NUCLEOTIDE SEQUENCE [LARGE SCALE GENOMIC DNA]</scope>
    <source>
        <strain evidence="9 10">9PBR-2</strain>
    </source>
</reference>
<feature type="coiled-coil region" evidence="6">
    <location>
        <begin position="263"/>
        <end position="308"/>
    </location>
</feature>
<dbReference type="Gene3D" id="2.10.70.100">
    <property type="match status" value="1"/>
</dbReference>
<dbReference type="SMART" id="SM00086">
    <property type="entry name" value="PAC"/>
    <property type="match status" value="2"/>
</dbReference>
<dbReference type="RefSeq" id="WP_125427093.1">
    <property type="nucleotide sequence ID" value="NZ_RWIS01000002.1"/>
</dbReference>
<dbReference type="PANTHER" id="PTHR43304">
    <property type="entry name" value="PHYTOCHROME-LIKE PROTEIN CPH1"/>
    <property type="match status" value="1"/>
</dbReference>
<evidence type="ECO:0000259" key="8">
    <source>
        <dbReference type="PROSITE" id="PS50113"/>
    </source>
</evidence>
<keyword evidence="4" id="KW-0808">Transferase</keyword>